<keyword evidence="3" id="KW-1185">Reference proteome</keyword>
<gene>
    <name evidence="2" type="ORF">Pmani_020971</name>
</gene>
<name>A0AAE1PF52_9EUCA</name>
<feature type="region of interest" description="Disordered" evidence="1">
    <location>
        <begin position="70"/>
        <end position="96"/>
    </location>
</feature>
<evidence type="ECO:0000313" key="2">
    <source>
        <dbReference type="EMBL" id="KAK4307258.1"/>
    </source>
</evidence>
<dbReference type="Proteomes" id="UP001292094">
    <property type="component" value="Unassembled WGS sequence"/>
</dbReference>
<accession>A0AAE1PF52</accession>
<evidence type="ECO:0000313" key="3">
    <source>
        <dbReference type="Proteomes" id="UP001292094"/>
    </source>
</evidence>
<feature type="region of interest" description="Disordered" evidence="1">
    <location>
        <begin position="1"/>
        <end position="31"/>
    </location>
</feature>
<dbReference type="AlphaFoldDB" id="A0AAE1PF52"/>
<reference evidence="2" key="1">
    <citation type="submission" date="2023-11" db="EMBL/GenBank/DDBJ databases">
        <title>Genome assemblies of two species of porcelain crab, Petrolisthes cinctipes and Petrolisthes manimaculis (Anomura: Porcellanidae).</title>
        <authorList>
            <person name="Angst P."/>
        </authorList>
    </citation>
    <scope>NUCLEOTIDE SEQUENCE</scope>
    <source>
        <strain evidence="2">PB745_02</strain>
        <tissue evidence="2">Gill</tissue>
    </source>
</reference>
<proteinExistence type="predicted"/>
<comment type="caution">
    <text evidence="2">The sequence shown here is derived from an EMBL/GenBank/DDBJ whole genome shotgun (WGS) entry which is preliminary data.</text>
</comment>
<dbReference type="EMBL" id="JAWZYT010002018">
    <property type="protein sequence ID" value="KAK4307258.1"/>
    <property type="molecule type" value="Genomic_DNA"/>
</dbReference>
<organism evidence="2 3">
    <name type="scientific">Petrolisthes manimaculis</name>
    <dbReference type="NCBI Taxonomy" id="1843537"/>
    <lineage>
        <taxon>Eukaryota</taxon>
        <taxon>Metazoa</taxon>
        <taxon>Ecdysozoa</taxon>
        <taxon>Arthropoda</taxon>
        <taxon>Crustacea</taxon>
        <taxon>Multicrustacea</taxon>
        <taxon>Malacostraca</taxon>
        <taxon>Eumalacostraca</taxon>
        <taxon>Eucarida</taxon>
        <taxon>Decapoda</taxon>
        <taxon>Pleocyemata</taxon>
        <taxon>Anomura</taxon>
        <taxon>Galatheoidea</taxon>
        <taxon>Porcellanidae</taxon>
        <taxon>Petrolisthes</taxon>
    </lineage>
</organism>
<protein>
    <submittedName>
        <fullName evidence="2">Uncharacterized protein</fullName>
    </submittedName>
</protein>
<evidence type="ECO:0000256" key="1">
    <source>
        <dbReference type="SAM" id="MobiDB-lite"/>
    </source>
</evidence>
<sequence>MQRADKWAKLAARGPTPTLKTSPSLKKTKSIAGAADKNRILYIPHSETSLQPHVLGGGLKSHSITTIWSAQAQSAKEGDRRRPSHHRSNSSELPHG</sequence>
<feature type="compositionally biased region" description="Low complexity" evidence="1">
    <location>
        <begin position="15"/>
        <end position="25"/>
    </location>
</feature>